<dbReference type="NCBIfam" id="TIGR01362">
    <property type="entry name" value="KDO8P_synth"/>
    <property type="match status" value="1"/>
</dbReference>
<evidence type="ECO:0000256" key="2">
    <source>
        <dbReference type="ARBA" id="ARBA00010499"/>
    </source>
</evidence>
<keyword evidence="4" id="KW-0963">Cytoplasm</keyword>
<evidence type="ECO:0000256" key="3">
    <source>
        <dbReference type="ARBA" id="ARBA00012693"/>
    </source>
</evidence>
<dbReference type="EC" id="2.5.1.55" evidence="3"/>
<dbReference type="Gene3D" id="3.20.20.70">
    <property type="entry name" value="Aldolase class I"/>
    <property type="match status" value="1"/>
</dbReference>
<dbReference type="GO" id="GO:0008676">
    <property type="term" value="F:3-deoxy-8-phosphooctulonate synthase activity"/>
    <property type="evidence" value="ECO:0007669"/>
    <property type="project" value="UniProtKB-EC"/>
</dbReference>
<reference evidence="8" key="1">
    <citation type="submission" date="2018-06" db="EMBL/GenBank/DDBJ databases">
        <authorList>
            <person name="Zhirakovskaya E."/>
        </authorList>
    </citation>
    <scope>NUCLEOTIDE SEQUENCE</scope>
</reference>
<comment type="similarity">
    <text evidence="2">Belongs to the KdsA family.</text>
</comment>
<dbReference type="GO" id="GO:0005737">
    <property type="term" value="C:cytoplasm"/>
    <property type="evidence" value="ECO:0007669"/>
    <property type="project" value="UniProtKB-SubCell"/>
</dbReference>
<protein>
    <recommendedName>
        <fullName evidence="3">3-deoxy-8-phosphooctulonate synthase</fullName>
        <ecNumber evidence="3">2.5.1.55</ecNumber>
    </recommendedName>
</protein>
<dbReference type="EMBL" id="UOGA01000008">
    <property type="protein sequence ID" value="VAX14754.1"/>
    <property type="molecule type" value="Genomic_DNA"/>
</dbReference>
<gene>
    <name evidence="8" type="ORF">MNBD_NITROSPINAE04-2739</name>
</gene>
<name>A0A3B1BSD9_9ZZZZ</name>
<sequence length="274" mass="29280">MNVTLGEGAVTFGNDLPFVFIGGPCVIENEDHALYTAEHLKKITDSVGIGFVYKSSYDKANRTSINSFRGVGIDEGLSILEKVKNAVGAPVLSDVHSPDEVKAAGAVLDILQIPALLSRQTDLLVAAGKSGKVVNIKKGQFMAPWDMGQAVNKVKSEGCDRVMLTERGTSFGYNNLVVDMASIYEMARFDVPVIFDAGHSVQCPGGLGNKSGGKRELIPTLARAAVAAKVAGLFLETHPEPDKAPCDGPNMWPMDELKSFLTELKRIDEAVKSG</sequence>
<evidence type="ECO:0000259" key="7">
    <source>
        <dbReference type="Pfam" id="PF00793"/>
    </source>
</evidence>
<dbReference type="PANTHER" id="PTHR21057">
    <property type="entry name" value="PHOSPHO-2-DEHYDRO-3-DEOXYHEPTONATE ALDOLASE"/>
    <property type="match status" value="1"/>
</dbReference>
<comment type="subcellular location">
    <subcellularLocation>
        <location evidence="1">Cytoplasm</location>
    </subcellularLocation>
</comment>
<dbReference type="Pfam" id="PF00793">
    <property type="entry name" value="DAHP_synth_1"/>
    <property type="match status" value="1"/>
</dbReference>
<dbReference type="InterPro" id="IPR006218">
    <property type="entry name" value="DAHP1/KDSA"/>
</dbReference>
<evidence type="ECO:0000256" key="5">
    <source>
        <dbReference type="ARBA" id="ARBA00022679"/>
    </source>
</evidence>
<accession>A0A3B1BSD9</accession>
<dbReference type="HAMAP" id="MF_00056">
    <property type="entry name" value="KDO8P_synth"/>
    <property type="match status" value="1"/>
</dbReference>
<dbReference type="InterPro" id="IPR013785">
    <property type="entry name" value="Aldolase_TIM"/>
</dbReference>
<dbReference type="InterPro" id="IPR006269">
    <property type="entry name" value="KDO8P_synthase"/>
</dbReference>
<evidence type="ECO:0000256" key="6">
    <source>
        <dbReference type="ARBA" id="ARBA00049112"/>
    </source>
</evidence>
<evidence type="ECO:0000256" key="4">
    <source>
        <dbReference type="ARBA" id="ARBA00022490"/>
    </source>
</evidence>
<dbReference type="NCBIfam" id="NF003543">
    <property type="entry name" value="PRK05198.1"/>
    <property type="match status" value="1"/>
</dbReference>
<dbReference type="AlphaFoldDB" id="A0A3B1BSD9"/>
<evidence type="ECO:0000256" key="1">
    <source>
        <dbReference type="ARBA" id="ARBA00004496"/>
    </source>
</evidence>
<dbReference type="SUPFAM" id="SSF51569">
    <property type="entry name" value="Aldolase"/>
    <property type="match status" value="1"/>
</dbReference>
<evidence type="ECO:0000313" key="8">
    <source>
        <dbReference type="EMBL" id="VAX14754.1"/>
    </source>
</evidence>
<comment type="catalytic activity">
    <reaction evidence="6">
        <text>D-arabinose 5-phosphate + phosphoenolpyruvate + H2O = 3-deoxy-alpha-D-manno-2-octulosonate-8-phosphate + phosphate</text>
        <dbReference type="Rhea" id="RHEA:14053"/>
        <dbReference type="ChEBI" id="CHEBI:15377"/>
        <dbReference type="ChEBI" id="CHEBI:43474"/>
        <dbReference type="ChEBI" id="CHEBI:57693"/>
        <dbReference type="ChEBI" id="CHEBI:58702"/>
        <dbReference type="ChEBI" id="CHEBI:85985"/>
        <dbReference type="EC" id="2.5.1.55"/>
    </reaction>
</comment>
<keyword evidence="5 8" id="KW-0808">Transferase</keyword>
<proteinExistence type="inferred from homology"/>
<feature type="domain" description="DAHP synthetase I/KDSA" evidence="7">
    <location>
        <begin position="9"/>
        <end position="272"/>
    </location>
</feature>
<organism evidence="8">
    <name type="scientific">hydrothermal vent metagenome</name>
    <dbReference type="NCBI Taxonomy" id="652676"/>
    <lineage>
        <taxon>unclassified sequences</taxon>
        <taxon>metagenomes</taxon>
        <taxon>ecological metagenomes</taxon>
    </lineage>
</organism>